<protein>
    <submittedName>
        <fullName evidence="1">CG17744</fullName>
    </submittedName>
</protein>
<dbReference type="AlphaFoldDB" id="A0A0M4EJG2"/>
<dbReference type="OrthoDB" id="7862993at2759"/>
<evidence type="ECO:0000313" key="1">
    <source>
        <dbReference type="EMBL" id="ALC45077.1"/>
    </source>
</evidence>
<proteinExistence type="predicted"/>
<dbReference type="OMA" id="DWWPDYE"/>
<name>A0A0M4EJG2_DROBS</name>
<evidence type="ECO:0000313" key="2">
    <source>
        <dbReference type="Proteomes" id="UP000494163"/>
    </source>
</evidence>
<dbReference type="EMBL" id="CP012525">
    <property type="protein sequence ID" value="ALC45077.1"/>
    <property type="molecule type" value="Genomic_DNA"/>
</dbReference>
<dbReference type="STRING" id="30019.A0A0M4EJG2"/>
<dbReference type="Proteomes" id="UP000494163">
    <property type="component" value="Chromosome 3L"/>
</dbReference>
<sequence>MAAIKMQAVGSKPRATLTVNADVRRLIGELLVPRIERLQKILCTRMLAEPQQEANTGDWWPDYSLYSQLHKMTDMHGLYYLTQSVLKGLPDELQAIVCKLRDFMHQRELKLQLHGRYRLAQSLIKDLINYINCCNRMCSKQLQQRRLHCERAESKDTQARVCLKIFDERCFLQLHKRMSSLKHFLLNICDLFEVEQLPLLPALEPVESMLVEPTPIRT</sequence>
<accession>A0A0M4EJG2</accession>
<keyword evidence="2" id="KW-1185">Reference proteome</keyword>
<gene>
    <name evidence="1" type="ORF">Dbus_chr3Lg2243</name>
</gene>
<organism evidence="1 2">
    <name type="scientific">Drosophila busckii</name>
    <name type="common">Fruit fly</name>
    <dbReference type="NCBI Taxonomy" id="30019"/>
    <lineage>
        <taxon>Eukaryota</taxon>
        <taxon>Metazoa</taxon>
        <taxon>Ecdysozoa</taxon>
        <taxon>Arthropoda</taxon>
        <taxon>Hexapoda</taxon>
        <taxon>Insecta</taxon>
        <taxon>Pterygota</taxon>
        <taxon>Neoptera</taxon>
        <taxon>Endopterygota</taxon>
        <taxon>Diptera</taxon>
        <taxon>Brachycera</taxon>
        <taxon>Muscomorpha</taxon>
        <taxon>Ephydroidea</taxon>
        <taxon>Drosophilidae</taxon>
        <taxon>Drosophila</taxon>
    </lineage>
</organism>
<reference evidence="1 2" key="1">
    <citation type="submission" date="2015-08" db="EMBL/GenBank/DDBJ databases">
        <title>Ancestral chromatin configuration constrains chromatin evolution on differentiating sex chromosomes in Drosophila.</title>
        <authorList>
            <person name="Zhou Q."/>
            <person name="Bachtrog D."/>
        </authorList>
    </citation>
    <scope>NUCLEOTIDE SEQUENCE [LARGE SCALE GENOMIC DNA]</scope>
    <source>
        <tissue evidence="1">Whole larvae</tissue>
    </source>
</reference>